<dbReference type="PATRIC" id="fig|1244083.3.peg.2079"/>
<organism evidence="1 2">
    <name type="scientific">Campylobacter showae CSUNSWCD</name>
    <dbReference type="NCBI Taxonomy" id="1244083"/>
    <lineage>
        <taxon>Bacteria</taxon>
        <taxon>Pseudomonadati</taxon>
        <taxon>Campylobacterota</taxon>
        <taxon>Epsilonproteobacteria</taxon>
        <taxon>Campylobacterales</taxon>
        <taxon>Campylobacteraceae</taxon>
        <taxon>Campylobacter</taxon>
    </lineage>
</organism>
<comment type="caution">
    <text evidence="1">The sequence shown here is derived from an EMBL/GenBank/DDBJ whole genome shotgun (WGS) entry which is preliminary data.</text>
</comment>
<name>M5INR2_9BACT</name>
<protein>
    <submittedName>
        <fullName evidence="1">Uncharacterized protein</fullName>
    </submittedName>
</protein>
<gene>
    <name evidence="1" type="ORF">CSUNSWCD_835</name>
</gene>
<accession>M5INR2</accession>
<dbReference type="Proteomes" id="UP000011939">
    <property type="component" value="Unassembled WGS sequence"/>
</dbReference>
<evidence type="ECO:0000313" key="1">
    <source>
        <dbReference type="EMBL" id="EKU10509.1"/>
    </source>
</evidence>
<proteinExistence type="predicted"/>
<reference evidence="1 2" key="1">
    <citation type="journal article" date="2013" name="Genome Announc.">
        <title>Genome Sequence of Campylobacter showae UNSWCD, Isolated from a Patient with Crohn's Disease.</title>
        <authorList>
            <person name="Tay A.P."/>
            <person name="Kaakoush N.O."/>
            <person name="Deshpande N.P."/>
            <person name="Chen Z."/>
            <person name="Mitchell H."/>
            <person name="Wilkins M.R."/>
        </authorList>
    </citation>
    <scope>NUCLEOTIDE SEQUENCE [LARGE SCALE GENOMIC DNA]</scope>
    <source>
        <strain evidence="1 2">CSUNSWCD</strain>
    </source>
</reference>
<dbReference type="EMBL" id="AMZQ01000012">
    <property type="protein sequence ID" value="EKU10509.1"/>
    <property type="molecule type" value="Genomic_DNA"/>
</dbReference>
<dbReference type="AlphaFoldDB" id="M5INR2"/>
<evidence type="ECO:0000313" key="2">
    <source>
        <dbReference type="Proteomes" id="UP000011939"/>
    </source>
</evidence>
<sequence length="47" mass="5468">MKELLNLSIIRRSLSILRFYKIRAKKALEKQIYLSGSANLTSQICRV</sequence>